<dbReference type="EMBL" id="HG712146">
    <property type="protein sequence ID" value="CDJ50273.1"/>
    <property type="molecule type" value="Genomic_DNA"/>
</dbReference>
<dbReference type="OrthoDB" id="348205at2759"/>
<organism evidence="2 3">
    <name type="scientific">Eimeria brunetti</name>
    <dbReference type="NCBI Taxonomy" id="51314"/>
    <lineage>
        <taxon>Eukaryota</taxon>
        <taxon>Sar</taxon>
        <taxon>Alveolata</taxon>
        <taxon>Apicomplexa</taxon>
        <taxon>Conoidasida</taxon>
        <taxon>Coccidia</taxon>
        <taxon>Eucoccidiorida</taxon>
        <taxon>Eimeriorina</taxon>
        <taxon>Eimeriidae</taxon>
        <taxon>Eimeria</taxon>
    </lineage>
</organism>
<sequence length="263" mass="28204">MLLGIAVAAATCLSALLPERSGAAYSEGNGFSSSSTHSTVVEVAPPEHMPPKPLVTTSPSIRPALKFALAVSACTALFLLLRCIQSRTSSSGEANKASKSFFADKDKEGDGCDRLAKAMTVSSGESDDEDLDDIGFVGMDGFHTGEVYEFKGDPSIPPPFSDFPEADPPTTRSKAEVEEAVAVMRRTLDWIRAGEVTGSEEASGGHSLVKLLDDCYYLRQKHKNAEFGPDVPGDLATKFKELVEQVEEQVSAYYAIGVWVCFH</sequence>
<keyword evidence="1" id="KW-0732">Signal</keyword>
<reference evidence="2" key="1">
    <citation type="submission" date="2013-10" db="EMBL/GenBank/DDBJ databases">
        <title>Genomic analysis of the causative agents of coccidiosis in chickens.</title>
        <authorList>
            <person name="Reid A.J."/>
            <person name="Blake D."/>
            <person name="Billington K."/>
            <person name="Browne H."/>
            <person name="Dunn M."/>
            <person name="Hung S."/>
            <person name="Kawahara F."/>
            <person name="Miranda-Saavedra D."/>
            <person name="Mourier T."/>
            <person name="Nagra H."/>
            <person name="Otto T.D."/>
            <person name="Rawlings N."/>
            <person name="Sanchez A."/>
            <person name="Sanders M."/>
            <person name="Subramaniam C."/>
            <person name="Tay Y."/>
            <person name="Dear P."/>
            <person name="Doerig C."/>
            <person name="Gruber A."/>
            <person name="Parkinson J."/>
            <person name="Shirley M."/>
            <person name="Wan K.L."/>
            <person name="Berriman M."/>
            <person name="Tomley F."/>
            <person name="Pain A."/>
        </authorList>
    </citation>
    <scope>NUCLEOTIDE SEQUENCE [LARGE SCALE GENOMIC DNA]</scope>
    <source>
        <strain evidence="2">Houghton</strain>
    </source>
</reference>
<evidence type="ECO:0000313" key="2">
    <source>
        <dbReference type="EMBL" id="CDJ50273.1"/>
    </source>
</evidence>
<keyword evidence="3" id="KW-1185">Reference proteome</keyword>
<evidence type="ECO:0000313" key="3">
    <source>
        <dbReference type="Proteomes" id="UP000030750"/>
    </source>
</evidence>
<gene>
    <name evidence="2" type="ORF">EBH_0081010</name>
</gene>
<dbReference type="Proteomes" id="UP000030750">
    <property type="component" value="Unassembled WGS sequence"/>
</dbReference>
<protein>
    <submittedName>
        <fullName evidence="2">Uncharacterized protein</fullName>
    </submittedName>
</protein>
<evidence type="ECO:0000256" key="1">
    <source>
        <dbReference type="SAM" id="SignalP"/>
    </source>
</evidence>
<accession>U6LLZ0</accession>
<reference evidence="2" key="2">
    <citation type="submission" date="2013-10" db="EMBL/GenBank/DDBJ databases">
        <authorList>
            <person name="Aslett M."/>
        </authorList>
    </citation>
    <scope>NUCLEOTIDE SEQUENCE [LARGE SCALE GENOMIC DNA]</scope>
    <source>
        <strain evidence="2">Houghton</strain>
    </source>
</reference>
<feature type="signal peptide" evidence="1">
    <location>
        <begin position="1"/>
        <end position="23"/>
    </location>
</feature>
<proteinExistence type="predicted"/>
<dbReference type="VEuPathDB" id="ToxoDB:EBH_0081010"/>
<feature type="chain" id="PRO_5004674193" evidence="1">
    <location>
        <begin position="24"/>
        <end position="263"/>
    </location>
</feature>
<name>U6LLZ0_9EIME</name>
<dbReference type="AlphaFoldDB" id="U6LLZ0"/>